<dbReference type="EMBL" id="JBBWWQ010000005">
    <property type="protein sequence ID" value="KAK8946623.1"/>
    <property type="molecule type" value="Genomic_DNA"/>
</dbReference>
<sequence>MPRAIVLGLWRRASPIPGPATVHRAPKPRATVHGLRRRASPPTVFARAGRLRPTPRAPRARCTVMRLEAITTVEVGTPQKHFCGQNEFKHIGKYKVHLTVIVYSLLCEDYILTAEELRENSKIEKKLLKKREKEIKKGKTKKKSRTEAEEYLFGDSVRGLESRLKNFIQTEVRLEVRSIIDCCELWFSKMEAKLSIIPQPLHATAPRTSTLHSTPPQSSPVHRQAESPDKKLIHTVKVETEVDTDDFKINSLVKNIKNRESRKQKVLITPEEIPKTKVRVKEENVYPGRSYISASECKVLDDMIINFPERY</sequence>
<name>A0AAP0G9Q3_9ASPA</name>
<evidence type="ECO:0000313" key="2">
    <source>
        <dbReference type="EMBL" id="KAK8946623.1"/>
    </source>
</evidence>
<comment type="caution">
    <text evidence="2">The sequence shown here is derived from an EMBL/GenBank/DDBJ whole genome shotgun (WGS) entry which is preliminary data.</text>
</comment>
<protein>
    <submittedName>
        <fullName evidence="2">Uncharacterized protein</fullName>
    </submittedName>
</protein>
<evidence type="ECO:0000313" key="3">
    <source>
        <dbReference type="Proteomes" id="UP001418222"/>
    </source>
</evidence>
<dbReference type="AlphaFoldDB" id="A0AAP0G9Q3"/>
<dbReference type="Proteomes" id="UP001418222">
    <property type="component" value="Unassembled WGS sequence"/>
</dbReference>
<proteinExistence type="predicted"/>
<reference evidence="2 3" key="1">
    <citation type="journal article" date="2022" name="Nat. Plants">
        <title>Genomes of leafy and leafless Platanthera orchids illuminate the evolution of mycoheterotrophy.</title>
        <authorList>
            <person name="Li M.H."/>
            <person name="Liu K.W."/>
            <person name="Li Z."/>
            <person name="Lu H.C."/>
            <person name="Ye Q.L."/>
            <person name="Zhang D."/>
            <person name="Wang J.Y."/>
            <person name="Li Y.F."/>
            <person name="Zhong Z.M."/>
            <person name="Liu X."/>
            <person name="Yu X."/>
            <person name="Liu D.K."/>
            <person name="Tu X.D."/>
            <person name="Liu B."/>
            <person name="Hao Y."/>
            <person name="Liao X.Y."/>
            <person name="Jiang Y.T."/>
            <person name="Sun W.H."/>
            <person name="Chen J."/>
            <person name="Chen Y.Q."/>
            <person name="Ai Y."/>
            <person name="Zhai J.W."/>
            <person name="Wu S.S."/>
            <person name="Zhou Z."/>
            <person name="Hsiao Y.Y."/>
            <person name="Wu W.L."/>
            <person name="Chen Y.Y."/>
            <person name="Lin Y.F."/>
            <person name="Hsu J.L."/>
            <person name="Li C.Y."/>
            <person name="Wang Z.W."/>
            <person name="Zhao X."/>
            <person name="Zhong W.Y."/>
            <person name="Ma X.K."/>
            <person name="Ma L."/>
            <person name="Huang J."/>
            <person name="Chen G.Z."/>
            <person name="Huang M.Z."/>
            <person name="Huang L."/>
            <person name="Peng D.H."/>
            <person name="Luo Y.B."/>
            <person name="Zou S.Q."/>
            <person name="Chen S.P."/>
            <person name="Lan S."/>
            <person name="Tsai W.C."/>
            <person name="Van de Peer Y."/>
            <person name="Liu Z.J."/>
        </authorList>
    </citation>
    <scope>NUCLEOTIDE SEQUENCE [LARGE SCALE GENOMIC DNA]</scope>
    <source>
        <strain evidence="2">Lor287</strain>
    </source>
</reference>
<organism evidence="2 3">
    <name type="scientific">Platanthera zijinensis</name>
    <dbReference type="NCBI Taxonomy" id="2320716"/>
    <lineage>
        <taxon>Eukaryota</taxon>
        <taxon>Viridiplantae</taxon>
        <taxon>Streptophyta</taxon>
        <taxon>Embryophyta</taxon>
        <taxon>Tracheophyta</taxon>
        <taxon>Spermatophyta</taxon>
        <taxon>Magnoliopsida</taxon>
        <taxon>Liliopsida</taxon>
        <taxon>Asparagales</taxon>
        <taxon>Orchidaceae</taxon>
        <taxon>Orchidoideae</taxon>
        <taxon>Orchideae</taxon>
        <taxon>Orchidinae</taxon>
        <taxon>Platanthera</taxon>
    </lineage>
</organism>
<evidence type="ECO:0000256" key="1">
    <source>
        <dbReference type="SAM" id="MobiDB-lite"/>
    </source>
</evidence>
<accession>A0AAP0G9Q3</accession>
<gene>
    <name evidence="2" type="ORF">KSP39_PZI006921</name>
</gene>
<keyword evidence="3" id="KW-1185">Reference proteome</keyword>
<feature type="region of interest" description="Disordered" evidence="1">
    <location>
        <begin position="205"/>
        <end position="227"/>
    </location>
</feature>
<feature type="compositionally biased region" description="Polar residues" evidence="1">
    <location>
        <begin position="206"/>
        <end position="221"/>
    </location>
</feature>